<accession>A0A2I2GA49</accession>
<evidence type="ECO:0000256" key="2">
    <source>
        <dbReference type="ARBA" id="ARBA00022857"/>
    </source>
</evidence>
<dbReference type="InterPro" id="IPR002347">
    <property type="entry name" value="SDR_fam"/>
</dbReference>
<comment type="similarity">
    <text evidence="1">Belongs to the short-chain dehydrogenases/reductases (SDR) family.</text>
</comment>
<dbReference type="InterPro" id="IPR020904">
    <property type="entry name" value="Sc_DH/Rdtase_CS"/>
</dbReference>
<dbReference type="PANTHER" id="PTHR43008">
    <property type="entry name" value="BENZIL REDUCTASE"/>
    <property type="match status" value="1"/>
</dbReference>
<evidence type="ECO:0000256" key="3">
    <source>
        <dbReference type="ARBA" id="ARBA00023002"/>
    </source>
</evidence>
<keyword evidence="5" id="KW-1185">Reference proteome</keyword>
<dbReference type="GO" id="GO:0044550">
    <property type="term" value="P:secondary metabolite biosynthetic process"/>
    <property type="evidence" value="ECO:0007669"/>
    <property type="project" value="UniProtKB-ARBA"/>
</dbReference>
<evidence type="ECO:0000313" key="5">
    <source>
        <dbReference type="Proteomes" id="UP000234275"/>
    </source>
</evidence>
<dbReference type="PRINTS" id="PR00081">
    <property type="entry name" value="GDHRDH"/>
</dbReference>
<dbReference type="RefSeq" id="XP_024705051.1">
    <property type="nucleotide sequence ID" value="XM_024854753.1"/>
</dbReference>
<dbReference type="OrthoDB" id="1669814at2759"/>
<dbReference type="Gene3D" id="3.40.50.720">
    <property type="entry name" value="NAD(P)-binding Rossmann-like Domain"/>
    <property type="match status" value="1"/>
</dbReference>
<organism evidence="4 5">
    <name type="scientific">Aspergillus steynii IBT 23096</name>
    <dbReference type="NCBI Taxonomy" id="1392250"/>
    <lineage>
        <taxon>Eukaryota</taxon>
        <taxon>Fungi</taxon>
        <taxon>Dikarya</taxon>
        <taxon>Ascomycota</taxon>
        <taxon>Pezizomycotina</taxon>
        <taxon>Eurotiomycetes</taxon>
        <taxon>Eurotiomycetidae</taxon>
        <taxon>Eurotiales</taxon>
        <taxon>Aspergillaceae</taxon>
        <taxon>Aspergillus</taxon>
        <taxon>Aspergillus subgen. Circumdati</taxon>
    </lineage>
</organism>
<dbReference type="VEuPathDB" id="FungiDB:P170DRAFT_510223"/>
<dbReference type="PANTHER" id="PTHR43008:SF10">
    <property type="entry name" value="CHAIN DEHYDROGENASE_OXIDOREDUCTASE, PUTATIVE (AFU_ORTHOLOGUE AFUA_2G15740)-RELATED"/>
    <property type="match status" value="1"/>
</dbReference>
<comment type="caution">
    <text evidence="4">The sequence shown here is derived from an EMBL/GenBank/DDBJ whole genome shotgun (WGS) entry which is preliminary data.</text>
</comment>
<dbReference type="PRINTS" id="PR00080">
    <property type="entry name" value="SDRFAMILY"/>
</dbReference>
<keyword evidence="2" id="KW-0521">NADP</keyword>
<dbReference type="GO" id="GO:0050664">
    <property type="term" value="F:oxidoreductase activity, acting on NAD(P)H, oxygen as acceptor"/>
    <property type="evidence" value="ECO:0007669"/>
    <property type="project" value="TreeGrafter"/>
</dbReference>
<proteinExistence type="inferred from homology"/>
<dbReference type="Proteomes" id="UP000234275">
    <property type="component" value="Unassembled WGS sequence"/>
</dbReference>
<protein>
    <submittedName>
        <fullName evidence="4">NAD(P)-binding protein</fullName>
    </submittedName>
</protein>
<evidence type="ECO:0000256" key="1">
    <source>
        <dbReference type="ARBA" id="ARBA00006484"/>
    </source>
</evidence>
<dbReference type="GeneID" id="36562459"/>
<dbReference type="SUPFAM" id="SSF51735">
    <property type="entry name" value="NAD(P)-binding Rossmann-fold domains"/>
    <property type="match status" value="1"/>
</dbReference>
<dbReference type="STRING" id="1392250.A0A2I2GA49"/>
<reference evidence="4 5" key="1">
    <citation type="submission" date="2016-12" db="EMBL/GenBank/DDBJ databases">
        <title>The genomes of Aspergillus section Nigri reveals drivers in fungal speciation.</title>
        <authorList>
            <consortium name="DOE Joint Genome Institute"/>
            <person name="Vesth T.C."/>
            <person name="Nybo J."/>
            <person name="Theobald S."/>
            <person name="Brandl J."/>
            <person name="Frisvad J.C."/>
            <person name="Nielsen K.F."/>
            <person name="Lyhne E.K."/>
            <person name="Kogle M.E."/>
            <person name="Kuo A."/>
            <person name="Riley R."/>
            <person name="Clum A."/>
            <person name="Nolan M."/>
            <person name="Lipzen A."/>
            <person name="Salamov A."/>
            <person name="Henrissat B."/>
            <person name="Wiebenga A."/>
            <person name="De Vries R.P."/>
            <person name="Grigoriev I.V."/>
            <person name="Mortensen U.H."/>
            <person name="Andersen M.R."/>
            <person name="Baker S.E."/>
        </authorList>
    </citation>
    <scope>NUCLEOTIDE SEQUENCE [LARGE SCALE GENOMIC DNA]</scope>
    <source>
        <strain evidence="4 5">IBT 23096</strain>
    </source>
</reference>
<sequence>MALRISTLRPPANRNVFQSRRLYPVRALAHTHGQHQSTPDAPKRFPEFQLDGRVFAVTGGARGLGLTMAEALAEAGGEVYCLDRLREPEDEFHAARERARPAFGGALHYRQVDVRDEKNTTETMRSIASHNNRLDGLIAAAGVNHVQSAIGHTANDVERLVGINYTGLFTTATAAAAQMRERDMAGTILLVASMSGLIANKGMTSAIYNSSKAAVVQLTRSLAMEWGRGDGVIRVNCLCPGHIETPMARMVMEQKPETKQIWESENMLGRLARPEEFRGITALLMSDASSYMTGTSIVVDGGHTAW</sequence>
<gene>
    <name evidence="4" type="ORF">P170DRAFT_510223</name>
</gene>
<dbReference type="FunFam" id="3.40.50.720:FF:000245">
    <property type="entry name" value="Short chain dehydrogenase, putative"/>
    <property type="match status" value="1"/>
</dbReference>
<keyword evidence="3" id="KW-0560">Oxidoreductase</keyword>
<dbReference type="InterPro" id="IPR036291">
    <property type="entry name" value="NAD(P)-bd_dom_sf"/>
</dbReference>
<dbReference type="AlphaFoldDB" id="A0A2I2GA49"/>
<name>A0A2I2GA49_9EURO</name>
<dbReference type="Pfam" id="PF13561">
    <property type="entry name" value="adh_short_C2"/>
    <property type="match status" value="1"/>
</dbReference>
<dbReference type="PROSITE" id="PS00061">
    <property type="entry name" value="ADH_SHORT"/>
    <property type="match status" value="1"/>
</dbReference>
<evidence type="ECO:0000313" key="4">
    <source>
        <dbReference type="EMBL" id="PLB49749.1"/>
    </source>
</evidence>
<dbReference type="EMBL" id="MSFO01000004">
    <property type="protein sequence ID" value="PLB49749.1"/>
    <property type="molecule type" value="Genomic_DNA"/>
</dbReference>
<dbReference type="GO" id="GO:0016616">
    <property type="term" value="F:oxidoreductase activity, acting on the CH-OH group of donors, NAD or NADP as acceptor"/>
    <property type="evidence" value="ECO:0007669"/>
    <property type="project" value="UniProtKB-ARBA"/>
</dbReference>